<dbReference type="Pfam" id="PF14893">
    <property type="entry name" value="PNMA"/>
    <property type="match status" value="1"/>
</dbReference>
<dbReference type="PANTHER" id="PTHR19963:SF30">
    <property type="entry name" value="ENDONUCLEASE_EXONUCLEASE_PHOSPHATASE DOMAIN-CONTAINING PROTEIN"/>
    <property type="match status" value="1"/>
</dbReference>
<evidence type="ECO:0000256" key="1">
    <source>
        <dbReference type="SAM" id="MobiDB-lite"/>
    </source>
</evidence>
<evidence type="ECO:0000259" key="2">
    <source>
        <dbReference type="Pfam" id="PF14893"/>
    </source>
</evidence>
<name>A0ABR3LG36_9TELE</name>
<proteinExistence type="predicted"/>
<evidence type="ECO:0000313" key="4">
    <source>
        <dbReference type="Proteomes" id="UP001558613"/>
    </source>
</evidence>
<feature type="region of interest" description="Disordered" evidence="1">
    <location>
        <begin position="111"/>
        <end position="139"/>
    </location>
</feature>
<dbReference type="EMBL" id="JAYMGO010000022">
    <property type="protein sequence ID" value="KAL1250647.1"/>
    <property type="molecule type" value="Genomic_DNA"/>
</dbReference>
<dbReference type="PANTHER" id="PTHR19963">
    <property type="entry name" value="CCHC-TYPE DOMAIN-CONTAINING PROTEIN"/>
    <property type="match status" value="1"/>
</dbReference>
<reference evidence="3 4" key="1">
    <citation type="submission" date="2023-09" db="EMBL/GenBank/DDBJ databases">
        <authorList>
            <person name="Wang M."/>
        </authorList>
    </citation>
    <scope>NUCLEOTIDE SEQUENCE [LARGE SCALE GENOMIC DNA]</scope>
    <source>
        <strain evidence="3">GT-2023</strain>
        <tissue evidence="3">Liver</tissue>
    </source>
</reference>
<feature type="compositionally biased region" description="Low complexity" evidence="1">
    <location>
        <begin position="458"/>
        <end position="469"/>
    </location>
</feature>
<dbReference type="InterPro" id="IPR048270">
    <property type="entry name" value="PNMA_C"/>
</dbReference>
<feature type="region of interest" description="Disordered" evidence="1">
    <location>
        <begin position="453"/>
        <end position="479"/>
    </location>
</feature>
<keyword evidence="4" id="KW-1185">Reference proteome</keyword>
<comment type="caution">
    <text evidence="3">The sequence shown here is derived from an EMBL/GenBank/DDBJ whole genome shotgun (WGS) entry which is preliminary data.</text>
</comment>
<accession>A0ABR3LG36</accession>
<sequence>MHVLRNKTTYDIKKWQKQKCDTPFTPRTEEPSLGRWLATPIFGTRSGVLLASFGVLLWFVVYKGAEIDNGSGEEEFARRVNVSSVPGETWRKGGACWCSGSQRLHQEMDQDPIMPDTHAGASQHVEGAEAADRDDGGNPVAQLQSQILELGQKHDQVLSALANMSNACTRSYVYIPRERQIVPFSGDCCADNQTVDEFIDEIERVIRVRGLNSADQVDFILSHLRGSALDEIKLCMGREMKQPQELFSYLRGAFREKRTTPQLLHAFYARRQLDGEHLRDYSHSLSQLLNAALQQSSTIVSDPQLALRDQFIEGVRDPTLRRELRRLVRERPQCTLFDVRDEAMMWYAEDKPRSANVARSRNISSEVDVSEQVNSSCTVPNELAVTLQEVVKVITQQGKAIGELTEAVRELTMQKASVLGKSTKPKFRPKYTDDGQPICLRCEGVGHVARTCTAPHGSKAQSSSASASAVPGKGVPPLQ</sequence>
<feature type="domain" description="Paraneoplastic antigen Ma-like C-terminal" evidence="2">
    <location>
        <begin position="190"/>
        <end position="336"/>
    </location>
</feature>
<protein>
    <recommendedName>
        <fullName evidence="2">Paraneoplastic antigen Ma-like C-terminal domain-containing protein</fullName>
    </recommendedName>
</protein>
<gene>
    <name evidence="3" type="ORF">QQF64_018443</name>
</gene>
<evidence type="ECO:0000313" key="3">
    <source>
        <dbReference type="EMBL" id="KAL1250647.1"/>
    </source>
</evidence>
<feature type="compositionally biased region" description="Basic and acidic residues" evidence="1">
    <location>
        <begin position="126"/>
        <end position="136"/>
    </location>
</feature>
<organism evidence="3 4">
    <name type="scientific">Cirrhinus molitorella</name>
    <name type="common">mud carp</name>
    <dbReference type="NCBI Taxonomy" id="172907"/>
    <lineage>
        <taxon>Eukaryota</taxon>
        <taxon>Metazoa</taxon>
        <taxon>Chordata</taxon>
        <taxon>Craniata</taxon>
        <taxon>Vertebrata</taxon>
        <taxon>Euteleostomi</taxon>
        <taxon>Actinopterygii</taxon>
        <taxon>Neopterygii</taxon>
        <taxon>Teleostei</taxon>
        <taxon>Ostariophysi</taxon>
        <taxon>Cypriniformes</taxon>
        <taxon>Cyprinidae</taxon>
        <taxon>Labeoninae</taxon>
        <taxon>Labeonini</taxon>
        <taxon>Cirrhinus</taxon>
    </lineage>
</organism>
<dbReference type="Proteomes" id="UP001558613">
    <property type="component" value="Unassembled WGS sequence"/>
</dbReference>